<dbReference type="AlphaFoldDB" id="A0AAQ4ER38"/>
<comment type="caution">
    <text evidence="1">The sequence shown here is derived from an EMBL/GenBank/DDBJ whole genome shotgun (WGS) entry which is preliminary data.</text>
</comment>
<evidence type="ECO:0000313" key="2">
    <source>
        <dbReference type="Proteomes" id="UP001321473"/>
    </source>
</evidence>
<dbReference type="PANTHER" id="PTHR31751">
    <property type="entry name" value="SI:CH211-108C17.2-RELATED-RELATED"/>
    <property type="match status" value="1"/>
</dbReference>
<dbReference type="EMBL" id="JARKHS020012055">
    <property type="protein sequence ID" value="KAK8777244.1"/>
    <property type="molecule type" value="Genomic_DNA"/>
</dbReference>
<accession>A0AAQ4ER38</accession>
<protein>
    <submittedName>
        <fullName evidence="1">Uncharacterized protein</fullName>
    </submittedName>
</protein>
<name>A0AAQ4ER38_AMBAM</name>
<organism evidence="1 2">
    <name type="scientific">Amblyomma americanum</name>
    <name type="common">Lone star tick</name>
    <dbReference type="NCBI Taxonomy" id="6943"/>
    <lineage>
        <taxon>Eukaryota</taxon>
        <taxon>Metazoa</taxon>
        <taxon>Ecdysozoa</taxon>
        <taxon>Arthropoda</taxon>
        <taxon>Chelicerata</taxon>
        <taxon>Arachnida</taxon>
        <taxon>Acari</taxon>
        <taxon>Parasitiformes</taxon>
        <taxon>Ixodida</taxon>
        <taxon>Ixodoidea</taxon>
        <taxon>Ixodidae</taxon>
        <taxon>Amblyomminae</taxon>
        <taxon>Amblyomma</taxon>
    </lineage>
</organism>
<reference evidence="1 2" key="1">
    <citation type="journal article" date="2023" name="Arcadia Sci">
        <title>De novo assembly of a long-read Amblyomma americanum tick genome.</title>
        <authorList>
            <person name="Chou S."/>
            <person name="Poskanzer K.E."/>
            <person name="Rollins M."/>
            <person name="Thuy-Boun P.S."/>
        </authorList>
    </citation>
    <scope>NUCLEOTIDE SEQUENCE [LARGE SCALE GENOMIC DNA]</scope>
    <source>
        <strain evidence="1">F_SG_1</strain>
        <tissue evidence="1">Salivary glands</tissue>
    </source>
</reference>
<dbReference type="PANTHER" id="PTHR31751:SF42">
    <property type="entry name" value="PROTEIN CBG10204"/>
    <property type="match status" value="1"/>
</dbReference>
<gene>
    <name evidence="1" type="ORF">V5799_029411</name>
</gene>
<dbReference type="Proteomes" id="UP001321473">
    <property type="component" value="Unassembled WGS sequence"/>
</dbReference>
<keyword evidence="2" id="KW-1185">Reference proteome</keyword>
<evidence type="ECO:0000313" key="1">
    <source>
        <dbReference type="EMBL" id="KAK8777244.1"/>
    </source>
</evidence>
<proteinExistence type="predicted"/>
<sequence length="292" mass="32702">MSSKKIQARSRVVSVGIQVGSSTANVGTQVNMAPHAEAEARDLIDEPMLDEDSSDDYSALDELESECVDFTALMPVKKVWEEEQAVLLAEAQQKAATLAGDGRADSPRFSAKFGTYTLLDVEQNKILHFEVVQSNETSGSCQMERRGLELALTYLESHGIKFEGMVTDRHSQIKSFFEKERSDTKHEFDVWHVAKGVYRKLQTAAKKAGQEELEPRNQSINNHLYWSAASSNGHKELIVPKWTSLLNHIRNVHTHEEQLFPVCLHGDAHPIQWLQSGIQEAERDCNTKGSPS</sequence>